<evidence type="ECO:0000256" key="1">
    <source>
        <dbReference type="SAM" id="Coils"/>
    </source>
</evidence>
<evidence type="ECO:0000313" key="4">
    <source>
        <dbReference type="Proteomes" id="UP000076798"/>
    </source>
</evidence>
<protein>
    <submittedName>
        <fullName evidence="3">Uncharacterized protein</fullName>
    </submittedName>
</protein>
<evidence type="ECO:0000256" key="2">
    <source>
        <dbReference type="SAM" id="MobiDB-lite"/>
    </source>
</evidence>
<accession>A0A166F9M3</accession>
<name>A0A166F9M3_9AGAM</name>
<dbReference type="EMBL" id="KV428033">
    <property type="protein sequence ID" value="KZT40425.1"/>
    <property type="molecule type" value="Genomic_DNA"/>
</dbReference>
<dbReference type="Proteomes" id="UP000076798">
    <property type="component" value="Unassembled WGS sequence"/>
</dbReference>
<reference evidence="3 4" key="1">
    <citation type="journal article" date="2016" name="Mol. Biol. Evol.">
        <title>Comparative Genomics of Early-Diverging Mushroom-Forming Fungi Provides Insights into the Origins of Lignocellulose Decay Capabilities.</title>
        <authorList>
            <person name="Nagy L.G."/>
            <person name="Riley R."/>
            <person name="Tritt A."/>
            <person name="Adam C."/>
            <person name="Daum C."/>
            <person name="Floudas D."/>
            <person name="Sun H."/>
            <person name="Yadav J.S."/>
            <person name="Pangilinan J."/>
            <person name="Larsson K.H."/>
            <person name="Matsuura K."/>
            <person name="Barry K."/>
            <person name="Labutti K."/>
            <person name="Kuo R."/>
            <person name="Ohm R.A."/>
            <person name="Bhattacharya S.S."/>
            <person name="Shirouzu T."/>
            <person name="Yoshinaga Y."/>
            <person name="Martin F.M."/>
            <person name="Grigoriev I.V."/>
            <person name="Hibbett D.S."/>
        </authorList>
    </citation>
    <scope>NUCLEOTIDE SEQUENCE [LARGE SCALE GENOMIC DNA]</scope>
    <source>
        <strain evidence="3 4">HHB10207 ss-3</strain>
    </source>
</reference>
<keyword evidence="1" id="KW-0175">Coiled coil</keyword>
<organism evidence="3 4">
    <name type="scientific">Sistotremastrum suecicum HHB10207 ss-3</name>
    <dbReference type="NCBI Taxonomy" id="1314776"/>
    <lineage>
        <taxon>Eukaryota</taxon>
        <taxon>Fungi</taxon>
        <taxon>Dikarya</taxon>
        <taxon>Basidiomycota</taxon>
        <taxon>Agaricomycotina</taxon>
        <taxon>Agaricomycetes</taxon>
        <taxon>Sistotremastrales</taxon>
        <taxon>Sistotremastraceae</taxon>
        <taxon>Sistotremastrum</taxon>
    </lineage>
</organism>
<keyword evidence="4" id="KW-1185">Reference proteome</keyword>
<feature type="compositionally biased region" description="Basic residues" evidence="2">
    <location>
        <begin position="154"/>
        <end position="163"/>
    </location>
</feature>
<dbReference type="AlphaFoldDB" id="A0A166F9M3"/>
<feature type="region of interest" description="Disordered" evidence="2">
    <location>
        <begin position="143"/>
        <end position="181"/>
    </location>
</feature>
<sequence>MGAFLVHVIPILFNQNSTGKLQASFKSSAPSPSSNAFQVGEQETLIALRELQAASQSAQLTAEQSLKEIQHLESTRSTRLDVVEARMASLDRKFEFMTRQLDALNQSIGVTNVPYPPSVPPPPEPGASAWDAWGAPAAQSWGAQPAWRAVSSQRHSRAKRARRAPSDSVIPTESRMPPRGAQIFKSAAENLPFVQGDASDA</sequence>
<gene>
    <name evidence="3" type="ORF">SISSUDRAFT_1044347</name>
</gene>
<evidence type="ECO:0000313" key="3">
    <source>
        <dbReference type="EMBL" id="KZT40425.1"/>
    </source>
</evidence>
<feature type="coiled-coil region" evidence="1">
    <location>
        <begin position="48"/>
        <end position="107"/>
    </location>
</feature>
<proteinExistence type="predicted"/>